<proteinExistence type="predicted"/>
<accession>J9FUW4</accession>
<protein>
    <submittedName>
        <fullName evidence="1">Uncharacterized protein</fullName>
    </submittedName>
</protein>
<dbReference type="AlphaFoldDB" id="J9FUW4"/>
<name>J9FUW4_9ZZZZ</name>
<gene>
    <name evidence="1" type="ORF">EVA_13601</name>
</gene>
<comment type="caution">
    <text evidence="1">The sequence shown here is derived from an EMBL/GenBank/DDBJ whole genome shotgun (WGS) entry which is preliminary data.</text>
</comment>
<sequence>MALLDGRRSVPEGITNALLPIFLESFSPRSVKATILRDWS</sequence>
<evidence type="ECO:0000313" key="1">
    <source>
        <dbReference type="EMBL" id="EJW98293.1"/>
    </source>
</evidence>
<organism evidence="1">
    <name type="scientific">gut metagenome</name>
    <dbReference type="NCBI Taxonomy" id="749906"/>
    <lineage>
        <taxon>unclassified sequences</taxon>
        <taxon>metagenomes</taxon>
        <taxon>organismal metagenomes</taxon>
    </lineage>
</organism>
<reference evidence="1" key="1">
    <citation type="journal article" date="2012" name="PLoS ONE">
        <title>Gene sets for utilization of primary and secondary nutrition supplies in the distal gut of endangered iberian lynx.</title>
        <authorList>
            <person name="Alcaide M."/>
            <person name="Messina E."/>
            <person name="Richter M."/>
            <person name="Bargiela R."/>
            <person name="Peplies J."/>
            <person name="Huws S.A."/>
            <person name="Newbold C.J."/>
            <person name="Golyshin P.N."/>
            <person name="Simon M.A."/>
            <person name="Lopez G."/>
            <person name="Yakimov M.M."/>
            <person name="Ferrer M."/>
        </authorList>
    </citation>
    <scope>NUCLEOTIDE SEQUENCE</scope>
</reference>
<dbReference type="EMBL" id="AMCI01004332">
    <property type="protein sequence ID" value="EJW98293.1"/>
    <property type="molecule type" value="Genomic_DNA"/>
</dbReference>